<dbReference type="PATRIC" id="fig|379893.4.peg.4088"/>
<comment type="caution">
    <text evidence="1">The sequence shown here is derived from an EMBL/GenBank/DDBJ whole genome shotgun (WGS) entry which is preliminary data.</text>
</comment>
<protein>
    <submittedName>
        <fullName evidence="1">Uncharacterized protein</fullName>
    </submittedName>
</protein>
<dbReference type="AlphaFoldDB" id="A0A0L0GX45"/>
<organism evidence="1 2">
    <name type="scientific">Trabulsiella odontotermitis</name>
    <dbReference type="NCBI Taxonomy" id="379893"/>
    <lineage>
        <taxon>Bacteria</taxon>
        <taxon>Pseudomonadati</taxon>
        <taxon>Pseudomonadota</taxon>
        <taxon>Gammaproteobacteria</taxon>
        <taxon>Enterobacterales</taxon>
        <taxon>Enterobacteriaceae</taxon>
        <taxon>Trabulsiella</taxon>
    </lineage>
</organism>
<keyword evidence="2" id="KW-1185">Reference proteome</keyword>
<evidence type="ECO:0000313" key="1">
    <source>
        <dbReference type="EMBL" id="KNC93266.1"/>
    </source>
</evidence>
<gene>
    <name evidence="1" type="ORF">GM31_20140</name>
</gene>
<dbReference type="Proteomes" id="UP000037393">
    <property type="component" value="Unassembled WGS sequence"/>
</dbReference>
<sequence>MSAPTGDGVKGQLTTCLFEADQLLKMNQEKYREPVNALYQNIRQAKYYASVAARLSAGNTDTLTPMYQYKVNDACNTVSQMLLTELKQGNTVMEANR</sequence>
<proteinExistence type="predicted"/>
<name>A0A0L0GX45_9ENTR</name>
<accession>A0A0L0GX45</accession>
<dbReference type="EMBL" id="JNGI01000058">
    <property type="protein sequence ID" value="KNC93266.1"/>
    <property type="molecule type" value="Genomic_DNA"/>
</dbReference>
<reference evidence="1 2" key="1">
    <citation type="journal article" date="2015" name="Appl. Environ. Microbiol.">
        <title>The Enterobacterium Trabulsiella odontotermitis Presents Novel Adaptations Related to Its Association with Fungus-Growing Termites.</title>
        <authorList>
            <person name="Sapountzis P."/>
            <person name="Gruntjes T."/>
            <person name="Otani S."/>
            <person name="Estevez J."/>
            <person name="da Costa R.R."/>
            <person name="Plunkett G.3rd."/>
            <person name="Perna N.T."/>
            <person name="Poulsen M."/>
        </authorList>
    </citation>
    <scope>NUCLEOTIDE SEQUENCE [LARGE SCALE GENOMIC DNA]</scope>
    <source>
        <strain evidence="1 2">12</strain>
    </source>
</reference>
<evidence type="ECO:0000313" key="2">
    <source>
        <dbReference type="Proteomes" id="UP000037393"/>
    </source>
</evidence>